<evidence type="ECO:0000313" key="2">
    <source>
        <dbReference type="EMBL" id="MQL85658.1"/>
    </source>
</evidence>
<feature type="non-terminal residue" evidence="2">
    <location>
        <position position="92"/>
    </location>
</feature>
<protein>
    <submittedName>
        <fullName evidence="2">Uncharacterized protein</fullName>
    </submittedName>
</protein>
<reference evidence="2" key="1">
    <citation type="submission" date="2017-07" db="EMBL/GenBank/DDBJ databases">
        <title>Taro Niue Genome Assembly and Annotation.</title>
        <authorList>
            <person name="Atibalentja N."/>
            <person name="Keating K."/>
            <person name="Fields C.J."/>
        </authorList>
    </citation>
    <scope>NUCLEOTIDE SEQUENCE</scope>
    <source>
        <strain evidence="2">Niue_2</strain>
        <tissue evidence="2">Leaf</tissue>
    </source>
</reference>
<accession>A0A843UQA5</accession>
<sequence length="92" mass="10340">LRLLLDFRCHLAQSFQGIRLETPRRGQQGGLSPLRRRISVSILKQLKMSIGDKFTELEYLFLGLVSAIPSFVTPLLFVGKADKGKHQFDAAV</sequence>
<organism evidence="2 3">
    <name type="scientific">Colocasia esculenta</name>
    <name type="common">Wild taro</name>
    <name type="synonym">Arum esculentum</name>
    <dbReference type="NCBI Taxonomy" id="4460"/>
    <lineage>
        <taxon>Eukaryota</taxon>
        <taxon>Viridiplantae</taxon>
        <taxon>Streptophyta</taxon>
        <taxon>Embryophyta</taxon>
        <taxon>Tracheophyta</taxon>
        <taxon>Spermatophyta</taxon>
        <taxon>Magnoliopsida</taxon>
        <taxon>Liliopsida</taxon>
        <taxon>Araceae</taxon>
        <taxon>Aroideae</taxon>
        <taxon>Colocasieae</taxon>
        <taxon>Colocasia</taxon>
    </lineage>
</organism>
<name>A0A843UQA5_COLES</name>
<gene>
    <name evidence="2" type="ORF">Taro_018173</name>
</gene>
<proteinExistence type="predicted"/>
<comment type="caution">
    <text evidence="2">The sequence shown here is derived from an EMBL/GenBank/DDBJ whole genome shotgun (WGS) entry which is preliminary data.</text>
</comment>
<dbReference type="OrthoDB" id="2111841at2759"/>
<dbReference type="AlphaFoldDB" id="A0A843UQA5"/>
<evidence type="ECO:0000256" key="1">
    <source>
        <dbReference type="SAM" id="Phobius"/>
    </source>
</evidence>
<feature type="transmembrane region" description="Helical" evidence="1">
    <location>
        <begin position="59"/>
        <end position="78"/>
    </location>
</feature>
<evidence type="ECO:0000313" key="3">
    <source>
        <dbReference type="Proteomes" id="UP000652761"/>
    </source>
</evidence>
<dbReference type="Proteomes" id="UP000652761">
    <property type="component" value="Unassembled WGS sequence"/>
</dbReference>
<keyword evidence="1" id="KW-1133">Transmembrane helix</keyword>
<dbReference type="EMBL" id="NMUH01000841">
    <property type="protein sequence ID" value="MQL85658.1"/>
    <property type="molecule type" value="Genomic_DNA"/>
</dbReference>
<keyword evidence="1" id="KW-0812">Transmembrane</keyword>
<keyword evidence="1" id="KW-0472">Membrane</keyword>
<keyword evidence="3" id="KW-1185">Reference proteome</keyword>